<feature type="domain" description="UspA" evidence="4">
    <location>
        <begin position="151"/>
        <end position="287"/>
    </location>
</feature>
<keyword evidence="6" id="KW-1185">Reference proteome</keyword>
<name>A0A7D7QRZ1_9ACTN</name>
<keyword evidence="3" id="KW-0067">ATP-binding</keyword>
<organism evidence="5 6">
    <name type="scientific">Gordonia jinghuaiqii</name>
    <dbReference type="NCBI Taxonomy" id="2758710"/>
    <lineage>
        <taxon>Bacteria</taxon>
        <taxon>Bacillati</taxon>
        <taxon>Actinomycetota</taxon>
        <taxon>Actinomycetes</taxon>
        <taxon>Mycobacteriales</taxon>
        <taxon>Gordoniaceae</taxon>
        <taxon>Gordonia</taxon>
    </lineage>
</organism>
<dbReference type="InterPro" id="IPR014729">
    <property type="entry name" value="Rossmann-like_a/b/a_fold"/>
</dbReference>
<protein>
    <submittedName>
        <fullName evidence="5">Universal stress protein</fullName>
    </submittedName>
</protein>
<feature type="domain" description="UspA" evidence="4">
    <location>
        <begin position="5"/>
        <end position="140"/>
    </location>
</feature>
<evidence type="ECO:0000256" key="1">
    <source>
        <dbReference type="ARBA" id="ARBA00008791"/>
    </source>
</evidence>
<comment type="similarity">
    <text evidence="1">Belongs to the universal stress protein A family.</text>
</comment>
<dbReference type="PANTHER" id="PTHR46268">
    <property type="entry name" value="STRESS RESPONSE PROTEIN NHAX"/>
    <property type="match status" value="1"/>
</dbReference>
<dbReference type="Gene3D" id="3.40.50.620">
    <property type="entry name" value="HUPs"/>
    <property type="match status" value="2"/>
</dbReference>
<dbReference type="InterPro" id="IPR006015">
    <property type="entry name" value="Universal_stress_UspA"/>
</dbReference>
<dbReference type="RefSeq" id="WP_219851154.1">
    <property type="nucleotide sequence ID" value="NZ_CP059491.1"/>
</dbReference>
<dbReference type="InterPro" id="IPR006016">
    <property type="entry name" value="UspA"/>
</dbReference>
<dbReference type="SUPFAM" id="SSF52402">
    <property type="entry name" value="Adenine nucleotide alpha hydrolases-like"/>
    <property type="match status" value="2"/>
</dbReference>
<evidence type="ECO:0000313" key="5">
    <source>
        <dbReference type="EMBL" id="QMT03046.1"/>
    </source>
</evidence>
<dbReference type="EMBL" id="CP059491">
    <property type="protein sequence ID" value="QMT03046.1"/>
    <property type="molecule type" value="Genomic_DNA"/>
</dbReference>
<dbReference type="AlphaFoldDB" id="A0A7D7QRZ1"/>
<keyword evidence="2" id="KW-0547">Nucleotide-binding</keyword>
<dbReference type="PANTHER" id="PTHR46268:SF27">
    <property type="entry name" value="UNIVERSAL STRESS PROTEIN RV2623"/>
    <property type="match status" value="1"/>
</dbReference>
<evidence type="ECO:0000313" key="6">
    <source>
        <dbReference type="Proteomes" id="UP000515663"/>
    </source>
</evidence>
<dbReference type="PRINTS" id="PR01438">
    <property type="entry name" value="UNVRSLSTRESS"/>
</dbReference>
<sequence length="290" mass="30516">MTTSTIVGVDGSATARAAARWAARDAELHHSPIELVASACPSADVTADDPHHFDPLLTRCERALSEARRAVEESLDAPGATPIVTRVVTPPPIPALLDASTMARMIVVGNRGHMAGHRVALGSVTAALAEYRRCPLTVVRQGTSATLTSSTVVVGVDGSQAGRVAAAAAFEEAATRNVPVTVVHAWSDDDLAELSAAYGFADWRAHRARASAWLDDELVGLGADYPEVTVRCAVVRDRPARALLDHAQAAQLLVVGARGRGGFERMLLGSTSSRVLQSARCPVMIVPDEH</sequence>
<gene>
    <name evidence="5" type="ORF">H1R19_08020</name>
</gene>
<dbReference type="KEGG" id="gji:H1R19_08020"/>
<evidence type="ECO:0000256" key="2">
    <source>
        <dbReference type="ARBA" id="ARBA00022741"/>
    </source>
</evidence>
<dbReference type="GO" id="GO:0005524">
    <property type="term" value="F:ATP binding"/>
    <property type="evidence" value="ECO:0007669"/>
    <property type="project" value="UniProtKB-KW"/>
</dbReference>
<evidence type="ECO:0000259" key="4">
    <source>
        <dbReference type="Pfam" id="PF00582"/>
    </source>
</evidence>
<evidence type="ECO:0000256" key="3">
    <source>
        <dbReference type="ARBA" id="ARBA00022840"/>
    </source>
</evidence>
<dbReference type="Pfam" id="PF00582">
    <property type="entry name" value="Usp"/>
    <property type="match status" value="2"/>
</dbReference>
<dbReference type="Proteomes" id="UP000515663">
    <property type="component" value="Chromosome"/>
</dbReference>
<reference evidence="6" key="1">
    <citation type="submission" date="2020-07" db="EMBL/GenBank/DDBJ databases">
        <title>novel species isolated from the respiratory tract of Marmot.</title>
        <authorList>
            <person name="Zhang G."/>
        </authorList>
    </citation>
    <scope>NUCLEOTIDE SEQUENCE [LARGE SCALE GENOMIC DNA]</scope>
    <source>
        <strain evidence="6">686</strain>
    </source>
</reference>
<accession>A0A7D7QRZ1</accession>
<proteinExistence type="inferred from homology"/>